<dbReference type="InterPro" id="IPR050430">
    <property type="entry name" value="Peptidase_S1"/>
</dbReference>
<comment type="caution">
    <text evidence="10">The sequence shown here is derived from an EMBL/GenBank/DDBJ whole genome shotgun (WGS) entry which is preliminary data.</text>
</comment>
<dbReference type="Proteomes" id="UP000251314">
    <property type="component" value="Unassembled WGS sequence"/>
</dbReference>
<dbReference type="Pfam" id="PF00089">
    <property type="entry name" value="Trypsin"/>
    <property type="match status" value="1"/>
</dbReference>
<dbReference type="InterPro" id="IPR043504">
    <property type="entry name" value="Peptidase_S1_PA_chymotrypsin"/>
</dbReference>
<protein>
    <recommendedName>
        <fullName evidence="9">Peptidase S1 domain-containing protein</fullName>
    </recommendedName>
</protein>
<evidence type="ECO:0000256" key="6">
    <source>
        <dbReference type="ARBA" id="ARBA00023157"/>
    </source>
</evidence>
<sequence length="295" mass="31150">MKLVQVGLLSAAFAIFVNGISFSELTPNEESRIYGGSNAKIEKHMYMASLHSNGSDSEFFCGGTLIAPQYILTAGHCLEVRMYDVYVSLGSKHPSGGGSQKTEMIRAVEAYRHPLYRMSSDFTVVTHDVALLKLETSSKLQSARLAAAHGSDNEPSVMATVLGWGIVDNVTYGDTLRSVDVEIIANKKCAKMYADARDNSTVDDLVICAGHGNGKDSCSGVPGGPLLVNDVVVGVMSAESAECGVLPGIYARVSDALAFISNIQSGGSAGNVTELLTAGTSDFFDTTEIQDGTSQ</sequence>
<dbReference type="GO" id="GO:0004252">
    <property type="term" value="F:serine-type endopeptidase activity"/>
    <property type="evidence" value="ECO:0007669"/>
    <property type="project" value="InterPro"/>
</dbReference>
<dbReference type="STRING" id="29920.A0A329RGB2"/>
<gene>
    <name evidence="10" type="ORF">PC110_g20159</name>
</gene>
<dbReference type="PROSITE" id="PS50240">
    <property type="entry name" value="TRYPSIN_DOM"/>
    <property type="match status" value="1"/>
</dbReference>
<evidence type="ECO:0000256" key="5">
    <source>
        <dbReference type="ARBA" id="ARBA00023026"/>
    </source>
</evidence>
<dbReference type="InterPro" id="IPR009003">
    <property type="entry name" value="Peptidase_S1_PA"/>
</dbReference>
<keyword evidence="7" id="KW-0325">Glycoprotein</keyword>
<evidence type="ECO:0000313" key="10">
    <source>
        <dbReference type="EMBL" id="RAW23401.1"/>
    </source>
</evidence>
<evidence type="ECO:0000313" key="11">
    <source>
        <dbReference type="Proteomes" id="UP000251314"/>
    </source>
</evidence>
<dbReference type="EMBL" id="MJFZ01001067">
    <property type="protein sequence ID" value="RAW23401.1"/>
    <property type="molecule type" value="Genomic_DNA"/>
</dbReference>
<proteinExistence type="inferred from homology"/>
<dbReference type="GO" id="GO:0005576">
    <property type="term" value="C:extracellular region"/>
    <property type="evidence" value="ECO:0007669"/>
    <property type="project" value="UniProtKB-SubCell"/>
</dbReference>
<keyword evidence="4 8" id="KW-0732">Signal</keyword>
<keyword evidence="3" id="KW-0964">Secreted</keyword>
<evidence type="ECO:0000256" key="4">
    <source>
        <dbReference type="ARBA" id="ARBA00022729"/>
    </source>
</evidence>
<evidence type="ECO:0000256" key="8">
    <source>
        <dbReference type="SAM" id="SignalP"/>
    </source>
</evidence>
<dbReference type="InterPro" id="IPR018114">
    <property type="entry name" value="TRYPSIN_HIS"/>
</dbReference>
<dbReference type="VEuPathDB" id="FungiDB:PC110_g20159"/>
<dbReference type="PANTHER" id="PTHR24276:SF98">
    <property type="entry name" value="FI18310P1-RELATED"/>
    <property type="match status" value="1"/>
</dbReference>
<comment type="similarity">
    <text evidence="2">Belongs to the peptidase S1 family.</text>
</comment>
<comment type="subcellular location">
    <subcellularLocation>
        <location evidence="1">Secreted</location>
    </subcellularLocation>
</comment>
<evidence type="ECO:0000259" key="9">
    <source>
        <dbReference type="PROSITE" id="PS50240"/>
    </source>
</evidence>
<keyword evidence="5" id="KW-0843">Virulence</keyword>
<accession>A0A329RGB2</accession>
<feature type="signal peptide" evidence="8">
    <location>
        <begin position="1"/>
        <end position="19"/>
    </location>
</feature>
<evidence type="ECO:0000256" key="7">
    <source>
        <dbReference type="ARBA" id="ARBA00023180"/>
    </source>
</evidence>
<dbReference type="GO" id="GO:0006508">
    <property type="term" value="P:proteolysis"/>
    <property type="evidence" value="ECO:0007669"/>
    <property type="project" value="InterPro"/>
</dbReference>
<keyword evidence="11" id="KW-1185">Reference proteome</keyword>
<name>A0A329RGB2_9STRA</name>
<dbReference type="AlphaFoldDB" id="A0A329RGB2"/>
<reference evidence="10 11" key="1">
    <citation type="submission" date="2018-01" db="EMBL/GenBank/DDBJ databases">
        <title>Draft genome of the strawberry crown rot pathogen Phytophthora cactorum.</title>
        <authorList>
            <person name="Armitage A.D."/>
            <person name="Lysoe E."/>
            <person name="Nellist C.F."/>
            <person name="Harrison R.J."/>
            <person name="Brurberg M.B."/>
        </authorList>
    </citation>
    <scope>NUCLEOTIDE SEQUENCE [LARGE SCALE GENOMIC DNA]</scope>
    <source>
        <strain evidence="10 11">10300</strain>
    </source>
</reference>
<dbReference type="CDD" id="cd00190">
    <property type="entry name" value="Tryp_SPc"/>
    <property type="match status" value="1"/>
</dbReference>
<dbReference type="PRINTS" id="PR00722">
    <property type="entry name" value="CHYMOTRYPSIN"/>
</dbReference>
<organism evidence="10 11">
    <name type="scientific">Phytophthora cactorum</name>
    <dbReference type="NCBI Taxonomy" id="29920"/>
    <lineage>
        <taxon>Eukaryota</taxon>
        <taxon>Sar</taxon>
        <taxon>Stramenopiles</taxon>
        <taxon>Oomycota</taxon>
        <taxon>Peronosporomycetes</taxon>
        <taxon>Peronosporales</taxon>
        <taxon>Peronosporaceae</taxon>
        <taxon>Phytophthora</taxon>
    </lineage>
</organism>
<dbReference type="PROSITE" id="PS00134">
    <property type="entry name" value="TRYPSIN_HIS"/>
    <property type="match status" value="1"/>
</dbReference>
<feature type="chain" id="PRO_5016427782" description="Peptidase S1 domain-containing protein" evidence="8">
    <location>
        <begin position="20"/>
        <end position="295"/>
    </location>
</feature>
<dbReference type="PANTHER" id="PTHR24276">
    <property type="entry name" value="POLYSERASE-RELATED"/>
    <property type="match status" value="1"/>
</dbReference>
<evidence type="ECO:0000256" key="2">
    <source>
        <dbReference type="ARBA" id="ARBA00007664"/>
    </source>
</evidence>
<evidence type="ECO:0000256" key="1">
    <source>
        <dbReference type="ARBA" id="ARBA00004613"/>
    </source>
</evidence>
<dbReference type="InterPro" id="IPR001314">
    <property type="entry name" value="Peptidase_S1A"/>
</dbReference>
<dbReference type="SMART" id="SM00020">
    <property type="entry name" value="Tryp_SPc"/>
    <property type="match status" value="1"/>
</dbReference>
<feature type="domain" description="Peptidase S1" evidence="9">
    <location>
        <begin position="33"/>
        <end position="265"/>
    </location>
</feature>
<evidence type="ECO:0000256" key="3">
    <source>
        <dbReference type="ARBA" id="ARBA00022525"/>
    </source>
</evidence>
<keyword evidence="6" id="KW-1015">Disulfide bond</keyword>
<dbReference type="OrthoDB" id="122635at2759"/>
<dbReference type="Gene3D" id="2.40.10.10">
    <property type="entry name" value="Trypsin-like serine proteases"/>
    <property type="match status" value="1"/>
</dbReference>
<dbReference type="SUPFAM" id="SSF50494">
    <property type="entry name" value="Trypsin-like serine proteases"/>
    <property type="match status" value="1"/>
</dbReference>
<dbReference type="InterPro" id="IPR001254">
    <property type="entry name" value="Trypsin_dom"/>
</dbReference>